<keyword evidence="1" id="KW-1133">Transmembrane helix</keyword>
<feature type="transmembrane region" description="Helical" evidence="1">
    <location>
        <begin position="88"/>
        <end position="121"/>
    </location>
</feature>
<feature type="domain" description="Terminal beta-(1-&gt;2)-arabinofuranosyltransferase C-terminal" evidence="2">
    <location>
        <begin position="452"/>
        <end position="562"/>
    </location>
</feature>
<protein>
    <submittedName>
        <fullName evidence="3">Terminal beta-(1-&gt;2)-arabinofuranosyltransferase</fullName>
    </submittedName>
</protein>
<evidence type="ECO:0000256" key="1">
    <source>
        <dbReference type="SAM" id="Phobius"/>
    </source>
</evidence>
<dbReference type="InterPro" id="IPR058983">
    <property type="entry name" value="AftB_C"/>
</dbReference>
<keyword evidence="4" id="KW-1185">Reference proteome</keyword>
<feature type="transmembrane region" description="Helical" evidence="1">
    <location>
        <begin position="266"/>
        <end position="293"/>
    </location>
</feature>
<feature type="transmembrane region" description="Helical" evidence="1">
    <location>
        <begin position="330"/>
        <end position="347"/>
    </location>
</feature>
<name>A0ABQ3LM48_9PSEU</name>
<comment type="caution">
    <text evidence="3">The sequence shown here is derived from an EMBL/GenBank/DDBJ whole genome shotgun (WGS) entry which is preliminary data.</text>
</comment>
<sequence length="578" mass="62418">MGDLLVDTTLLAPETPEARPSLGLRRRFDWNFVSIGLVVTLFAVIAWNRRWVCDDGLIVLRTVQNLLDGNGPTFNAGERVEANTSTLWTYIVALVGFFGIRLEWAAVILGLLFAVAGMALGLDGARRLHPSKLIVPAGALLLLGLSPFWDFATSGLETGLVTCWLAGVWWLLVRHATRPDTRPWATVFLLGLGPLVRPEFALVTVLGGVALLIIAKPGWKRALLWIPVAGALPVGYQIFRMGYYGLITPNTALAKEASKARWDRGFYYIADLLDPYLLAIPLLTLVVIAALVLRKLPRATTVVVVLPVIAALCLLFYVTRVGGDYMHGRMLLPPLLLLLLPVLAVPLSKWTAVPLLVLGVWALVSGGWLRAPSAVNHKIGAHSITDSRVFWLDTTGKAHPILAEDAAQVPGYLPELAEARAGKEGPVVAVSLGHRWLVVPAREGTVVSSPGALGFPGMLLPYDTKVVDDLGLASPLASHSLSIKGWPMGHDKLLSVAWTLADAGRGTPEELAAATGGVVDAEEIASARRSLARPEIQEMLASVRAPLTGSRFWENLVHAVGRSGLRYDRNPYIAQHGR</sequence>
<keyword evidence="1" id="KW-0812">Transmembrane</keyword>
<dbReference type="EMBL" id="BNAY01000004">
    <property type="protein sequence ID" value="GHH20344.1"/>
    <property type="molecule type" value="Genomic_DNA"/>
</dbReference>
<evidence type="ECO:0000259" key="2">
    <source>
        <dbReference type="Pfam" id="PF26371"/>
    </source>
</evidence>
<feature type="transmembrane region" description="Helical" evidence="1">
    <location>
        <begin position="353"/>
        <end position="371"/>
    </location>
</feature>
<feature type="transmembrane region" description="Helical" evidence="1">
    <location>
        <begin position="200"/>
        <end position="219"/>
    </location>
</feature>
<feature type="transmembrane region" description="Helical" evidence="1">
    <location>
        <begin position="299"/>
        <end position="318"/>
    </location>
</feature>
<feature type="transmembrane region" description="Helical" evidence="1">
    <location>
        <begin position="28"/>
        <end position="47"/>
    </location>
</feature>
<evidence type="ECO:0000313" key="3">
    <source>
        <dbReference type="EMBL" id="GHH20344.1"/>
    </source>
</evidence>
<reference evidence="4" key="1">
    <citation type="journal article" date="2019" name="Int. J. Syst. Evol. Microbiol.">
        <title>The Global Catalogue of Microorganisms (GCM) 10K type strain sequencing project: providing services to taxonomists for standard genome sequencing and annotation.</title>
        <authorList>
            <consortium name="The Broad Institute Genomics Platform"/>
            <consortium name="The Broad Institute Genome Sequencing Center for Infectious Disease"/>
            <person name="Wu L."/>
            <person name="Ma J."/>
        </authorList>
    </citation>
    <scope>NUCLEOTIDE SEQUENCE [LARGE SCALE GENOMIC DNA]</scope>
    <source>
        <strain evidence="4">CGMCC 4.7683</strain>
    </source>
</reference>
<organism evidence="3 4">
    <name type="scientific">Amycolatopsis oliviviridis</name>
    <dbReference type="NCBI Taxonomy" id="1471590"/>
    <lineage>
        <taxon>Bacteria</taxon>
        <taxon>Bacillati</taxon>
        <taxon>Actinomycetota</taxon>
        <taxon>Actinomycetes</taxon>
        <taxon>Pseudonocardiales</taxon>
        <taxon>Pseudonocardiaceae</taxon>
        <taxon>Amycolatopsis</taxon>
    </lineage>
</organism>
<keyword evidence="1" id="KW-0472">Membrane</keyword>
<proteinExistence type="predicted"/>
<dbReference type="Proteomes" id="UP000635387">
    <property type="component" value="Unassembled WGS sequence"/>
</dbReference>
<accession>A0ABQ3LM48</accession>
<feature type="transmembrane region" description="Helical" evidence="1">
    <location>
        <begin position="225"/>
        <end position="246"/>
    </location>
</feature>
<gene>
    <name evidence="3" type="primary">aftB</name>
    <name evidence="3" type="ORF">GCM10017790_40110</name>
</gene>
<dbReference type="Pfam" id="PF26371">
    <property type="entry name" value="AftB_C"/>
    <property type="match status" value="1"/>
</dbReference>
<evidence type="ECO:0000313" key="4">
    <source>
        <dbReference type="Proteomes" id="UP000635387"/>
    </source>
</evidence>
<feature type="transmembrane region" description="Helical" evidence="1">
    <location>
        <begin position="155"/>
        <end position="173"/>
    </location>
</feature>